<keyword evidence="3" id="KW-0804">Transcription</keyword>
<keyword evidence="1" id="KW-0805">Transcription regulation</keyword>
<accession>A0ABV7C783</accession>
<dbReference type="PROSITE" id="PS50995">
    <property type="entry name" value="HTH_MARR_2"/>
    <property type="match status" value="1"/>
</dbReference>
<evidence type="ECO:0000256" key="3">
    <source>
        <dbReference type="ARBA" id="ARBA00023163"/>
    </source>
</evidence>
<dbReference type="PANTHER" id="PTHR42756">
    <property type="entry name" value="TRANSCRIPTIONAL REGULATOR, MARR"/>
    <property type="match status" value="1"/>
</dbReference>
<dbReference type="SUPFAM" id="SSF46785">
    <property type="entry name" value="Winged helix' DNA-binding domain"/>
    <property type="match status" value="1"/>
</dbReference>
<dbReference type="InterPro" id="IPR023187">
    <property type="entry name" value="Tscrpt_reg_MarR-type_CS"/>
</dbReference>
<proteinExistence type="predicted"/>
<organism evidence="5 6">
    <name type="scientific">Vibrio zhugei</name>
    <dbReference type="NCBI Taxonomy" id="2479546"/>
    <lineage>
        <taxon>Bacteria</taxon>
        <taxon>Pseudomonadati</taxon>
        <taxon>Pseudomonadota</taxon>
        <taxon>Gammaproteobacteria</taxon>
        <taxon>Vibrionales</taxon>
        <taxon>Vibrionaceae</taxon>
        <taxon>Vibrio</taxon>
    </lineage>
</organism>
<gene>
    <name evidence="5" type="ORF">ACFODT_08715</name>
</gene>
<dbReference type="Pfam" id="PF01047">
    <property type="entry name" value="MarR"/>
    <property type="match status" value="1"/>
</dbReference>
<dbReference type="InterPro" id="IPR036390">
    <property type="entry name" value="WH_DNA-bd_sf"/>
</dbReference>
<dbReference type="RefSeq" id="WP_241967528.1">
    <property type="nucleotide sequence ID" value="NZ_AP024912.1"/>
</dbReference>
<keyword evidence="2" id="KW-0238">DNA-binding</keyword>
<dbReference type="SMART" id="SM00347">
    <property type="entry name" value="HTH_MARR"/>
    <property type="match status" value="1"/>
</dbReference>
<feature type="domain" description="HTH marR-type" evidence="4">
    <location>
        <begin position="4"/>
        <end position="136"/>
    </location>
</feature>
<evidence type="ECO:0000313" key="5">
    <source>
        <dbReference type="EMBL" id="MFC3023905.1"/>
    </source>
</evidence>
<reference evidence="6" key="1">
    <citation type="journal article" date="2019" name="Int. J. Syst. Evol. Microbiol.">
        <title>The Global Catalogue of Microorganisms (GCM) 10K type strain sequencing project: providing services to taxonomists for standard genome sequencing and annotation.</title>
        <authorList>
            <consortium name="The Broad Institute Genomics Platform"/>
            <consortium name="The Broad Institute Genome Sequencing Center for Infectious Disease"/>
            <person name="Wu L."/>
            <person name="Ma J."/>
        </authorList>
    </citation>
    <scope>NUCLEOTIDE SEQUENCE [LARGE SCALE GENOMIC DNA]</scope>
    <source>
        <strain evidence="6">KCTC 62784</strain>
    </source>
</reference>
<dbReference type="InterPro" id="IPR036388">
    <property type="entry name" value="WH-like_DNA-bd_sf"/>
</dbReference>
<sequence>MESHEKVLLSIRQIIRAIDLRSKKLNKEFGLTSPQLLLMRTVQHSPKLTIRQLSKETNMSQATATSILDRLENRELIERQRDVVDKRKVHVLITTKGKTILNQAPKLLNEDFVNQFEDLESWEQTLIVSSLQRVSEMMNRSSVSDDTLSLNIDSKRSRQ</sequence>
<name>A0ABV7C783_9VIBR</name>
<evidence type="ECO:0000313" key="6">
    <source>
        <dbReference type="Proteomes" id="UP001595384"/>
    </source>
</evidence>
<evidence type="ECO:0000259" key="4">
    <source>
        <dbReference type="PROSITE" id="PS50995"/>
    </source>
</evidence>
<dbReference type="InterPro" id="IPR000835">
    <property type="entry name" value="HTH_MarR-typ"/>
</dbReference>
<evidence type="ECO:0000256" key="2">
    <source>
        <dbReference type="ARBA" id="ARBA00023125"/>
    </source>
</evidence>
<dbReference type="Proteomes" id="UP001595384">
    <property type="component" value="Unassembled WGS sequence"/>
</dbReference>
<evidence type="ECO:0000256" key="1">
    <source>
        <dbReference type="ARBA" id="ARBA00023015"/>
    </source>
</evidence>
<dbReference type="Gene3D" id="1.10.10.10">
    <property type="entry name" value="Winged helix-like DNA-binding domain superfamily/Winged helix DNA-binding domain"/>
    <property type="match status" value="1"/>
</dbReference>
<dbReference type="PROSITE" id="PS01117">
    <property type="entry name" value="HTH_MARR_1"/>
    <property type="match status" value="1"/>
</dbReference>
<keyword evidence="6" id="KW-1185">Reference proteome</keyword>
<dbReference type="EMBL" id="JBHRSE010000057">
    <property type="protein sequence ID" value="MFC3023905.1"/>
    <property type="molecule type" value="Genomic_DNA"/>
</dbReference>
<protein>
    <submittedName>
        <fullName evidence="5">MarR family winged helix-turn-helix transcriptional regulator</fullName>
    </submittedName>
</protein>
<comment type="caution">
    <text evidence="5">The sequence shown here is derived from an EMBL/GenBank/DDBJ whole genome shotgun (WGS) entry which is preliminary data.</text>
</comment>
<dbReference type="PRINTS" id="PR00598">
    <property type="entry name" value="HTHMARR"/>
</dbReference>
<dbReference type="PANTHER" id="PTHR42756:SF1">
    <property type="entry name" value="TRANSCRIPTIONAL REPRESSOR OF EMRAB OPERON"/>
    <property type="match status" value="1"/>
</dbReference>